<dbReference type="SMART" id="SM00368">
    <property type="entry name" value="LRR_RI"/>
    <property type="match status" value="10"/>
</dbReference>
<dbReference type="GO" id="GO:0031267">
    <property type="term" value="F:small GTPase binding"/>
    <property type="evidence" value="ECO:0007669"/>
    <property type="project" value="TreeGrafter"/>
</dbReference>
<evidence type="ECO:0000256" key="2">
    <source>
        <dbReference type="ARBA" id="ARBA00022614"/>
    </source>
</evidence>
<dbReference type="InterPro" id="IPR006553">
    <property type="entry name" value="Leu-rich_rpt_Cys-con_subtyp"/>
</dbReference>
<dbReference type="GO" id="GO:0048471">
    <property type="term" value="C:perinuclear region of cytoplasm"/>
    <property type="evidence" value="ECO:0007669"/>
    <property type="project" value="TreeGrafter"/>
</dbReference>
<dbReference type="GO" id="GO:0005096">
    <property type="term" value="F:GTPase activator activity"/>
    <property type="evidence" value="ECO:0007669"/>
    <property type="project" value="InterPro"/>
</dbReference>
<dbReference type="Gene3D" id="3.80.10.10">
    <property type="entry name" value="Ribonuclease Inhibitor"/>
    <property type="match status" value="5"/>
</dbReference>
<keyword evidence="2" id="KW-0433">Leucine-rich repeat</keyword>
<gene>
    <name evidence="4" type="primary">nlrc5</name>
</gene>
<evidence type="ECO:0000313" key="4">
    <source>
        <dbReference type="Ensembl" id="ENSSFOP00015068635.1"/>
    </source>
</evidence>
<evidence type="ECO:0000313" key="5">
    <source>
        <dbReference type="Proteomes" id="UP000694397"/>
    </source>
</evidence>
<proteinExistence type="predicted"/>
<dbReference type="GeneTree" id="ENSGT00940000160652"/>
<dbReference type="PANTHER" id="PTHR24113">
    <property type="entry name" value="RAN GTPASE-ACTIVATING PROTEIN 1"/>
    <property type="match status" value="1"/>
</dbReference>
<dbReference type="GO" id="GO:0005829">
    <property type="term" value="C:cytosol"/>
    <property type="evidence" value="ECO:0007669"/>
    <property type="project" value="TreeGrafter"/>
</dbReference>
<protein>
    <recommendedName>
        <fullName evidence="6">Protein NLRC5-like</fullName>
    </recommendedName>
</protein>
<dbReference type="InterPro" id="IPR032675">
    <property type="entry name" value="LRR_dom_sf"/>
</dbReference>
<dbReference type="AlphaFoldDB" id="A0A8C9W158"/>
<accession>A0A8C9W158</accession>
<name>A0A8C9W158_SCLFO</name>
<dbReference type="SUPFAM" id="SSF52047">
    <property type="entry name" value="RNI-like"/>
    <property type="match status" value="4"/>
</dbReference>
<reference evidence="4 5" key="1">
    <citation type="submission" date="2019-04" db="EMBL/GenBank/DDBJ databases">
        <authorList>
            <consortium name="Wellcome Sanger Institute Data Sharing"/>
        </authorList>
    </citation>
    <scope>NUCLEOTIDE SEQUENCE [LARGE SCALE GENOMIC DNA]</scope>
</reference>
<evidence type="ECO:0008006" key="6">
    <source>
        <dbReference type="Google" id="ProtNLM"/>
    </source>
</evidence>
<dbReference type="Ensembl" id="ENSSFOT00015045796.1">
    <property type="protein sequence ID" value="ENSSFOP00015068635.1"/>
    <property type="gene ID" value="ENSSFOG00015027875.1"/>
</dbReference>
<dbReference type="PANTHER" id="PTHR24113:SF12">
    <property type="entry name" value="RAN GTPASE-ACTIVATING PROTEIN 1"/>
    <property type="match status" value="1"/>
</dbReference>
<dbReference type="GO" id="GO:0006913">
    <property type="term" value="P:nucleocytoplasmic transport"/>
    <property type="evidence" value="ECO:0007669"/>
    <property type="project" value="TreeGrafter"/>
</dbReference>
<dbReference type="Pfam" id="PF13516">
    <property type="entry name" value="LRR_6"/>
    <property type="match status" value="4"/>
</dbReference>
<keyword evidence="1" id="KW-0343">GTPase activation</keyword>
<dbReference type="GO" id="GO:0005634">
    <property type="term" value="C:nucleus"/>
    <property type="evidence" value="ECO:0007669"/>
    <property type="project" value="TreeGrafter"/>
</dbReference>
<dbReference type="SMART" id="SM00367">
    <property type="entry name" value="LRR_CC"/>
    <property type="match status" value="6"/>
</dbReference>
<keyword evidence="5" id="KW-1185">Reference proteome</keyword>
<dbReference type="InterPro" id="IPR001611">
    <property type="entry name" value="Leu-rich_rpt"/>
</dbReference>
<reference evidence="4" key="3">
    <citation type="submission" date="2025-09" db="UniProtKB">
        <authorList>
            <consortium name="Ensembl"/>
        </authorList>
    </citation>
    <scope>IDENTIFICATION</scope>
</reference>
<reference evidence="4" key="2">
    <citation type="submission" date="2025-08" db="UniProtKB">
        <authorList>
            <consortium name="Ensembl"/>
        </authorList>
    </citation>
    <scope>IDENTIFICATION</scope>
</reference>
<organism evidence="4 5">
    <name type="scientific">Scleropages formosus</name>
    <name type="common">Asian bonytongue</name>
    <name type="synonym">Osteoglossum formosum</name>
    <dbReference type="NCBI Taxonomy" id="113540"/>
    <lineage>
        <taxon>Eukaryota</taxon>
        <taxon>Metazoa</taxon>
        <taxon>Chordata</taxon>
        <taxon>Craniata</taxon>
        <taxon>Vertebrata</taxon>
        <taxon>Euteleostomi</taxon>
        <taxon>Actinopterygii</taxon>
        <taxon>Neopterygii</taxon>
        <taxon>Teleostei</taxon>
        <taxon>Osteoglossocephala</taxon>
        <taxon>Osteoglossomorpha</taxon>
        <taxon>Osteoglossiformes</taxon>
        <taxon>Osteoglossidae</taxon>
        <taxon>Scleropages</taxon>
    </lineage>
</organism>
<evidence type="ECO:0000256" key="1">
    <source>
        <dbReference type="ARBA" id="ARBA00022468"/>
    </source>
</evidence>
<sequence length="1011" mass="110468">MSCSLFRSVSEVSPEQMFCLPGEQVTYMPHLHLNVTHTSLHGRTGSLDPDLHLGTQMKCELKQEVERAFHRSLTARLCVCWERNCSPLLFTCILCLLCSCGHDDDSLSGRGITNEVLQVLCSSLSKLRVSRQIVLANSSLTVDGLLALSHSLTTCSGIAGVKARLEEPPEVCVLFERGGETPGEKIVGRVPLLSKKLWLTHCSLHSAHMDRLFQTIAGCPQLTLLDLSNNTFGNNGLKKLLGLLPQLSSIQEINVSNNAVTVEGVLLLAETLRTCAKLKVVDVSHGGEQRIILKFHTSKSQQQVNNPEAPTTMENDLPLFKKLSLQQSCIRPGSMEELCRRLAQCGGLVQLDFSGGSLDRSSVEKLVKHLPGMTRLKVLNLSGNLLGDEGIRHFVNLLPDLHTLATVSLNNNNLTQTGALHLVRAMSVCAQLVAVEVSLGQEDRSVIQFAQSSACDLSQSLSLRECHFGADHLQKLADILVCCPYLGKVHMCCNKLPDELGVLLKALSKVNTLANLKIQNNALTPQVIEALLRDLHCNPRHLEIRVEEPWLKAEVTMNLISSCLNLNPNIQHIRADPVSVYSVQSIGLVDCTLQSQQLEVLRSICQRCPQLLELDLSHNSSGTELEPILSSLLPVLQNLTKLSLDRHVMDDHAAAVLAKMLPGLPKLCIISLSQCSGFTTVGACHLITALSHCHLLEDISLRTLQLQKEAMACLATGLHRMTSVKRLILSKVTMASGSSDKVTLAILPMLESLEQLRGIKVIELDELLMGEQGLLELVKHVPIWTGLRRISLCNNCITDDTGTSLVEALSHCMALEEIILSRNHLGDTSATHLGQVLPSLTHLRVLDLQMNCLQSAGAVSLISAFKDCRSLTDIVLSENQLGPLGIEKLSAALPHLCSLRKLHLVSVGTSDLSNLASSLGNCSYAEDISLAWNGVTDDVAVMLAEVFPLCQRLKRVDLEANSISVRGAKALAASVHCSASVQVIRLWKNPIPREEFQRLSEKEKRLSFSSM</sequence>
<keyword evidence="3" id="KW-0677">Repeat</keyword>
<evidence type="ECO:0000256" key="3">
    <source>
        <dbReference type="ARBA" id="ARBA00022737"/>
    </source>
</evidence>
<dbReference type="InterPro" id="IPR027038">
    <property type="entry name" value="RanGap"/>
</dbReference>
<dbReference type="Proteomes" id="UP000694397">
    <property type="component" value="Chromosome 1"/>
</dbReference>